<dbReference type="PROSITE" id="PS00137">
    <property type="entry name" value="SUBTILASE_HIS"/>
    <property type="match status" value="1"/>
</dbReference>
<protein>
    <submittedName>
        <fullName evidence="7">S8 family serine peptidase</fullName>
    </submittedName>
</protein>
<dbReference type="PROSITE" id="PS00136">
    <property type="entry name" value="SUBTILASE_ASP"/>
    <property type="match status" value="1"/>
</dbReference>
<dbReference type="PANTHER" id="PTHR42884:SF14">
    <property type="entry name" value="NEUROENDOCRINE CONVERTASE 1"/>
    <property type="match status" value="1"/>
</dbReference>
<evidence type="ECO:0000259" key="6">
    <source>
        <dbReference type="Pfam" id="PF00082"/>
    </source>
</evidence>
<evidence type="ECO:0000256" key="5">
    <source>
        <dbReference type="RuleBase" id="RU003355"/>
    </source>
</evidence>
<dbReference type="InterPro" id="IPR015500">
    <property type="entry name" value="Peptidase_S8_subtilisin-rel"/>
</dbReference>
<dbReference type="InterPro" id="IPR023828">
    <property type="entry name" value="Peptidase_S8_Ser-AS"/>
</dbReference>
<name>A0ABT8WTB8_9FLAO</name>
<sequence>MVSYRFGGEKGQKINLKEANSLVAIRFNQEHLNWDQLNPEKKRLVDNLMLVSSFPEALVNIYHCNALGDLSGKQIRNQVRKLVSKEDNVRFAGRVFIDNDNGIHLYTENIFIKFKEHLSEPECTFVLDSFELSVKKKVTYAANAYFVAAKSGVGKKVFDIANSLLDKKEVELCHPELIRYKKKKNIYEQQWHLKKTKLNNTDVDAHINVLEAWKHTKGNEATIAIIDDGIDIDHPEFNTKGKVVHPWDATLKTSDPRPKFKYENHGTACAGVACASGIKMASGVAPDSKLMPIRLNSNLGSMNEAEAFVWAADNGADIISCSWGPRDGNWSDPSDPTHTRRVRLPDSTRLAIDYATSKGRNGNGCLIVWAAGNGRENIYFDGYASYPKVMAIGACNDTDKRSVYSDFGKELICSFPSNDFEYPLFNHPKPITEGIWTTDVQGGGGYNVGDYTATFGGTSSACPGVAGILALLVSLKPNISFSEVIDLIKLSCDKIDKHNANYDNNGHSIYYGYGKLNAGTLIGNV</sequence>
<dbReference type="CDD" id="cd07498">
    <property type="entry name" value="Peptidases_S8_15"/>
    <property type="match status" value="1"/>
</dbReference>
<dbReference type="SUPFAM" id="SSF52743">
    <property type="entry name" value="Subtilisin-like"/>
    <property type="match status" value="1"/>
</dbReference>
<dbReference type="InterPro" id="IPR036852">
    <property type="entry name" value="Peptidase_S8/S53_dom_sf"/>
</dbReference>
<reference evidence="7" key="1">
    <citation type="submission" date="2023-07" db="EMBL/GenBank/DDBJ databases">
        <title>Two novel species in the genus Flavivirga.</title>
        <authorList>
            <person name="Kwon K."/>
        </authorList>
    </citation>
    <scope>NUCLEOTIDE SEQUENCE</scope>
    <source>
        <strain evidence="7">KACC 14158</strain>
    </source>
</reference>
<organism evidence="7 8">
    <name type="scientific">Flavivirga jejuensis</name>
    <dbReference type="NCBI Taxonomy" id="870487"/>
    <lineage>
        <taxon>Bacteria</taxon>
        <taxon>Pseudomonadati</taxon>
        <taxon>Bacteroidota</taxon>
        <taxon>Flavobacteriia</taxon>
        <taxon>Flavobacteriales</taxon>
        <taxon>Flavobacteriaceae</taxon>
        <taxon>Flavivirga</taxon>
    </lineage>
</organism>
<comment type="similarity">
    <text evidence="4 5">Belongs to the peptidase S8 family.</text>
</comment>
<dbReference type="PROSITE" id="PS00138">
    <property type="entry name" value="SUBTILASE_SER"/>
    <property type="match status" value="1"/>
</dbReference>
<evidence type="ECO:0000313" key="7">
    <source>
        <dbReference type="EMBL" id="MDO5976136.1"/>
    </source>
</evidence>
<keyword evidence="8" id="KW-1185">Reference proteome</keyword>
<feature type="active site" description="Charge relay system" evidence="4">
    <location>
        <position position="265"/>
    </location>
</feature>
<dbReference type="RefSeq" id="WP_303303398.1">
    <property type="nucleotide sequence ID" value="NZ_BAABDA010000004.1"/>
</dbReference>
<feature type="domain" description="Peptidase S8/S53" evidence="6">
    <location>
        <begin position="218"/>
        <end position="514"/>
    </location>
</feature>
<dbReference type="Pfam" id="PF00082">
    <property type="entry name" value="Peptidase_S8"/>
    <property type="match status" value="1"/>
</dbReference>
<evidence type="ECO:0000256" key="4">
    <source>
        <dbReference type="PROSITE-ProRule" id="PRU01240"/>
    </source>
</evidence>
<evidence type="ECO:0000256" key="3">
    <source>
        <dbReference type="ARBA" id="ARBA00022825"/>
    </source>
</evidence>
<keyword evidence="3 4" id="KW-0720">Serine protease</keyword>
<dbReference type="Gene3D" id="3.40.50.200">
    <property type="entry name" value="Peptidase S8/S53 domain"/>
    <property type="match status" value="1"/>
</dbReference>
<dbReference type="EMBL" id="JAUOEL010000007">
    <property type="protein sequence ID" value="MDO5976136.1"/>
    <property type="molecule type" value="Genomic_DNA"/>
</dbReference>
<feature type="active site" description="Charge relay system" evidence="4">
    <location>
        <position position="227"/>
    </location>
</feature>
<dbReference type="PANTHER" id="PTHR42884">
    <property type="entry name" value="PROPROTEIN CONVERTASE SUBTILISIN/KEXIN-RELATED"/>
    <property type="match status" value="1"/>
</dbReference>
<keyword evidence="2 4" id="KW-0378">Hydrolase</keyword>
<keyword evidence="1 4" id="KW-0645">Protease</keyword>
<dbReference type="InterPro" id="IPR022398">
    <property type="entry name" value="Peptidase_S8_His-AS"/>
</dbReference>
<evidence type="ECO:0000256" key="1">
    <source>
        <dbReference type="ARBA" id="ARBA00022670"/>
    </source>
</evidence>
<evidence type="ECO:0000313" key="8">
    <source>
        <dbReference type="Proteomes" id="UP001176806"/>
    </source>
</evidence>
<dbReference type="PROSITE" id="PS51892">
    <property type="entry name" value="SUBTILASE"/>
    <property type="match status" value="1"/>
</dbReference>
<evidence type="ECO:0000256" key="2">
    <source>
        <dbReference type="ARBA" id="ARBA00022801"/>
    </source>
</evidence>
<dbReference type="InterPro" id="IPR034054">
    <property type="entry name" value="Pep_S8_PrcA"/>
</dbReference>
<dbReference type="InterPro" id="IPR023827">
    <property type="entry name" value="Peptidase_S8_Asp-AS"/>
</dbReference>
<comment type="caution">
    <text evidence="7">The sequence shown here is derived from an EMBL/GenBank/DDBJ whole genome shotgun (WGS) entry which is preliminary data.</text>
</comment>
<gene>
    <name evidence="7" type="ORF">Q4Q40_18200</name>
</gene>
<accession>A0ABT8WTB8</accession>
<dbReference type="Proteomes" id="UP001176806">
    <property type="component" value="Unassembled WGS sequence"/>
</dbReference>
<dbReference type="InterPro" id="IPR000209">
    <property type="entry name" value="Peptidase_S8/S53_dom"/>
</dbReference>
<feature type="active site" description="Charge relay system" evidence="4">
    <location>
        <position position="459"/>
    </location>
</feature>
<dbReference type="PRINTS" id="PR00723">
    <property type="entry name" value="SUBTILISIN"/>
</dbReference>
<proteinExistence type="inferred from homology"/>